<keyword evidence="1" id="KW-1133">Transmembrane helix</keyword>
<dbReference type="Proteomes" id="UP000243591">
    <property type="component" value="Chromosome"/>
</dbReference>
<accession>A0A1D2L4R9</accession>
<dbReference type="KEGG" id="bths:CNY62_05205"/>
<feature type="transmembrane region" description="Helical" evidence="1">
    <location>
        <begin position="50"/>
        <end position="67"/>
    </location>
</feature>
<evidence type="ECO:0000313" key="2">
    <source>
        <dbReference type="EMBL" id="ATF25840.1"/>
    </source>
</evidence>
<reference evidence="2 4" key="1">
    <citation type="submission" date="2017-09" db="EMBL/GenBank/DDBJ databases">
        <title>Complete Genome Sequences of Two Strains of the Meat Spoilage Bacterium Brochothrix thermosphacta Isolated from Ground Chicken.</title>
        <authorList>
            <person name="Paoli G.C."/>
            <person name="Wijey C."/>
            <person name="Chen C.-Y."/>
            <person name="Nguyen L."/>
            <person name="Yan X."/>
            <person name="Irwin P.L."/>
        </authorList>
    </citation>
    <scope>NUCLEOTIDE SEQUENCE [LARGE SCALE GENOMIC DNA]</scope>
    <source>
        <strain evidence="2 4">BI</strain>
    </source>
</reference>
<dbReference type="OrthoDB" id="3191971at2"/>
<dbReference type="Pfam" id="PF11694">
    <property type="entry name" value="DUF3290"/>
    <property type="match status" value="1"/>
</dbReference>
<gene>
    <name evidence="3" type="ORF">BTBSAS_50090</name>
    <name evidence="2" type="ORF">CNY62_05205</name>
</gene>
<sequence length="150" mass="17568">MSFYTYEYLMNESNLTNYVKYGLTIVILLFLSFVTFKYMRDKLQTKYRDLSIIFCLLLIFIIGIQFTDYSQDQNNLSQSAQMAVFIESVSNEEQVPTSKILVNTTSVGNDMIIKLEDSYYQVELNPNLEAYHLKEVKLLDKNIDIVKTHK</sequence>
<dbReference type="InterPro" id="IPR021707">
    <property type="entry name" value="DUF3290"/>
</dbReference>
<dbReference type="AlphaFoldDB" id="A0A1D2L4R9"/>
<name>A0A1D2L4R9_BROTH</name>
<dbReference type="RefSeq" id="WP_029091050.1">
    <property type="nucleotide sequence ID" value="NZ_CBCPHX010000009.1"/>
</dbReference>
<dbReference type="EMBL" id="OUNC01000045">
    <property type="protein sequence ID" value="SPP29442.1"/>
    <property type="molecule type" value="Genomic_DNA"/>
</dbReference>
<dbReference type="EMBL" id="CP023483">
    <property type="protein sequence ID" value="ATF25840.1"/>
    <property type="molecule type" value="Genomic_DNA"/>
</dbReference>
<dbReference type="Proteomes" id="UP000270190">
    <property type="component" value="Unassembled WGS sequence"/>
</dbReference>
<reference evidence="3" key="2">
    <citation type="submission" date="2018-04" db="EMBL/GenBank/DDBJ databases">
        <authorList>
            <person name="Go L.Y."/>
            <person name="Mitchell J.A."/>
        </authorList>
    </citation>
    <scope>NUCLEOTIDE SEQUENCE</scope>
    <source>
        <strain evidence="3">BSAS1 3</strain>
    </source>
</reference>
<keyword evidence="1" id="KW-0812">Transmembrane</keyword>
<feature type="transmembrane region" description="Helical" evidence="1">
    <location>
        <begin position="18"/>
        <end position="38"/>
    </location>
</feature>
<evidence type="ECO:0000313" key="5">
    <source>
        <dbReference type="Proteomes" id="UP000270190"/>
    </source>
</evidence>
<protein>
    <submittedName>
        <fullName evidence="2">DUF3290 domain-containing protein</fullName>
    </submittedName>
</protein>
<organism evidence="2 4">
    <name type="scientific">Brochothrix thermosphacta</name>
    <name type="common">Microbacterium thermosphactum</name>
    <dbReference type="NCBI Taxonomy" id="2756"/>
    <lineage>
        <taxon>Bacteria</taxon>
        <taxon>Bacillati</taxon>
        <taxon>Bacillota</taxon>
        <taxon>Bacilli</taxon>
        <taxon>Bacillales</taxon>
        <taxon>Listeriaceae</taxon>
        <taxon>Brochothrix</taxon>
    </lineage>
</organism>
<keyword evidence="1" id="KW-0472">Membrane</keyword>
<evidence type="ECO:0000313" key="3">
    <source>
        <dbReference type="EMBL" id="SPP29442.1"/>
    </source>
</evidence>
<proteinExistence type="predicted"/>
<evidence type="ECO:0000313" key="4">
    <source>
        <dbReference type="Proteomes" id="UP000243591"/>
    </source>
</evidence>
<reference evidence="5" key="3">
    <citation type="submission" date="2018-04" db="EMBL/GenBank/DDBJ databases">
        <authorList>
            <person name="Illikoud N."/>
        </authorList>
    </citation>
    <scope>NUCLEOTIDE SEQUENCE [LARGE SCALE GENOMIC DNA]</scope>
</reference>
<evidence type="ECO:0000256" key="1">
    <source>
        <dbReference type="SAM" id="Phobius"/>
    </source>
</evidence>
<keyword evidence="4" id="KW-1185">Reference proteome</keyword>
<dbReference type="STRING" id="2756.BFR44_06655"/>
<dbReference type="GeneID" id="66537558"/>